<dbReference type="InterPro" id="IPR010987">
    <property type="entry name" value="Glutathione-S-Trfase_C-like"/>
</dbReference>
<dbReference type="GO" id="GO:0005737">
    <property type="term" value="C:cytoplasm"/>
    <property type="evidence" value="ECO:0007669"/>
    <property type="project" value="TreeGrafter"/>
</dbReference>
<dbReference type="PANTHER" id="PTHR32419:SF6">
    <property type="entry name" value="GLUTATHIONE S-TRANSFERASE OMEGA-LIKE 1-RELATED"/>
    <property type="match status" value="1"/>
</dbReference>
<keyword evidence="3" id="KW-1185">Reference proteome</keyword>
<dbReference type="Proteomes" id="UP001259832">
    <property type="component" value="Unassembled WGS sequence"/>
</dbReference>
<gene>
    <name evidence="2" type="ORF">P3T76_014191</name>
</gene>
<dbReference type="InterPro" id="IPR016639">
    <property type="entry name" value="GST_Omega/GSH"/>
</dbReference>
<accession>A0AAD9LBE2</accession>
<dbReference type="Gene3D" id="3.40.30.10">
    <property type="entry name" value="Glutaredoxin"/>
    <property type="match status" value="2"/>
</dbReference>
<dbReference type="SUPFAM" id="SSF52833">
    <property type="entry name" value="Thioredoxin-like"/>
    <property type="match status" value="2"/>
</dbReference>
<dbReference type="FunFam" id="3.40.30.10:FF:000296">
    <property type="entry name" value="Glutathione S-transferase"/>
    <property type="match status" value="2"/>
</dbReference>
<dbReference type="GO" id="GO:0004364">
    <property type="term" value="F:glutathione transferase activity"/>
    <property type="evidence" value="ECO:0007669"/>
    <property type="project" value="InterPro"/>
</dbReference>
<dbReference type="PANTHER" id="PTHR32419">
    <property type="entry name" value="GLUTATHIONYL-HYDROQUINONE REDUCTASE"/>
    <property type="match status" value="1"/>
</dbReference>
<dbReference type="Pfam" id="PF13410">
    <property type="entry name" value="GST_C_2"/>
    <property type="match status" value="2"/>
</dbReference>
<dbReference type="SUPFAM" id="SSF47616">
    <property type="entry name" value="GST C-terminal domain-like"/>
    <property type="match status" value="2"/>
</dbReference>
<evidence type="ECO:0000259" key="1">
    <source>
        <dbReference type="PROSITE" id="PS50405"/>
    </source>
</evidence>
<reference evidence="2" key="1">
    <citation type="submission" date="2023-08" db="EMBL/GenBank/DDBJ databases">
        <title>Reference Genome Resource for the Citrus Pathogen Phytophthora citrophthora.</title>
        <authorList>
            <person name="Moller H."/>
            <person name="Coetzee B."/>
            <person name="Rose L.J."/>
            <person name="Van Niekerk J.M."/>
        </authorList>
    </citation>
    <scope>NUCLEOTIDE SEQUENCE</scope>
    <source>
        <strain evidence="2">STE-U-9442</strain>
    </source>
</reference>
<dbReference type="PROSITE" id="PS50405">
    <property type="entry name" value="GST_CTER"/>
    <property type="match status" value="2"/>
</dbReference>
<protein>
    <submittedName>
        <fullName evidence="2">Glutathionyl-hydroquinone reductase YqjG</fullName>
    </submittedName>
</protein>
<dbReference type="Gene3D" id="1.20.1050.10">
    <property type="match status" value="2"/>
</dbReference>
<dbReference type="AlphaFoldDB" id="A0AAD9LBE2"/>
<dbReference type="EMBL" id="JASMQC010000040">
    <property type="protein sequence ID" value="KAK1930231.1"/>
    <property type="molecule type" value="Genomic_DNA"/>
</dbReference>
<comment type="caution">
    <text evidence="2">The sequence shown here is derived from an EMBL/GenBank/DDBJ whole genome shotgun (WGS) entry which is preliminary data.</text>
</comment>
<feature type="domain" description="GST C-terminal" evidence="1">
    <location>
        <begin position="569"/>
        <end position="699"/>
    </location>
</feature>
<dbReference type="InterPro" id="IPR036249">
    <property type="entry name" value="Thioredoxin-like_sf"/>
</dbReference>
<name>A0AAD9LBE2_9STRA</name>
<evidence type="ECO:0000313" key="2">
    <source>
        <dbReference type="EMBL" id="KAK1930231.1"/>
    </source>
</evidence>
<proteinExistence type="predicted"/>
<dbReference type="InterPro" id="IPR036282">
    <property type="entry name" value="Glutathione-S-Trfase_C_sf"/>
</dbReference>
<sequence length="717" mass="80568">MTLLTNQTFDYVFCSVTRNETSRVTLQFAILHLQRWPPPSLPLTTPRSSLFPAEKGRYHLYVTYSCPFACRALAARNLLGLQDAIGLSVAHPIFQKTKPDDATDEHKGWVFVDPTTSPTMVGANGKTYPTDDCIPDTVNHVTFVRDLYEKVDPAPRTFSVPVLWDKKTGTIVSEESTGILRTLDAGFRELVPSNVHLYPESLRAEIDAVNDGIVTEVSMGFFKKIFAPTPEAAAEAEAKAFEALAKLDELLSKKRYLVGEGVTEADVRLFHTLIRLDVYQQKTDKHLTEYHNVEQYVRDLYQIPGLKSTVNWDHLKIGMVNKAPHVAAEGPFVDYDAAHDRAQLARPATLLPPPTATMCRQRPTDIYMYTLKTVSTPGCIYNCMCAASSAAFINTHQWLVLRSWSPTPYNSTIEPNADAEFPAEKGRYHLYVTYSCPFACRAWAARNLKGLEGVIGISVAHPVYQKTRPDNDNDAHVGWVFVDPEKTPTITGFNGKEYSTADCIPDTVNNVKFVRELYEKVDPTPRKFSVPVLWDKKKQTIVSEESQGILRTLDSGFRDLVSSSFQLYPEELRQEIDAVENGPLAEISKSLIKSLFSKDSETARVELEKGFVSIQNLEELLAKQRYLVGNSVTEADIRLFNTLIRFDVSQKKTNKQNLAQFPNVVGYLRDLYQIPAMKRTVNWDHLKIAIVNHRPDAPVAEGPFIDYDAAPGRDHIA</sequence>
<evidence type="ECO:0000313" key="3">
    <source>
        <dbReference type="Proteomes" id="UP001259832"/>
    </source>
</evidence>
<feature type="domain" description="GST C-terminal" evidence="1">
    <location>
        <begin position="199"/>
        <end position="332"/>
    </location>
</feature>
<organism evidence="2 3">
    <name type="scientific">Phytophthora citrophthora</name>
    <dbReference type="NCBI Taxonomy" id="4793"/>
    <lineage>
        <taxon>Eukaryota</taxon>
        <taxon>Sar</taxon>
        <taxon>Stramenopiles</taxon>
        <taxon>Oomycota</taxon>
        <taxon>Peronosporomycetes</taxon>
        <taxon>Peronosporales</taxon>
        <taxon>Peronosporaceae</taxon>
        <taxon>Phytophthora</taxon>
    </lineage>
</organism>